<dbReference type="PANTHER" id="PTHR38459">
    <property type="entry name" value="PROPHAGE BACTOPRENOL-LINKED GLUCOSE TRANSLOCASE HOMOLOG"/>
    <property type="match status" value="1"/>
</dbReference>
<evidence type="ECO:0000313" key="9">
    <source>
        <dbReference type="Proteomes" id="UP000256709"/>
    </source>
</evidence>
<sequence length="223" mass="24211">MHVAGGATEYRVWERASPIVVSQRQSSKNSGPFAFLTGRRGRAHGLNGLKRLAERAWSGFLTYAVKFGVVGFAGFLIDVGLFNLLFLGAFGTGHFFATAIGAKLISTSVAIVFNWIGNRYWTFRENRRKNVGLELVEYALVSIGGLIIAEACIWFTHHVLGQTSVLATNIAANVVGLALGTAFRFVLYRYWVYGEKRSDGMQNLAAAAAAAAAAEQEKTLVNS</sequence>
<proteinExistence type="inferred from homology"/>
<evidence type="ECO:0000256" key="3">
    <source>
        <dbReference type="ARBA" id="ARBA00022692"/>
    </source>
</evidence>
<keyword evidence="3 6" id="KW-0812">Transmembrane</keyword>
<feature type="transmembrane region" description="Helical" evidence="6">
    <location>
        <begin position="95"/>
        <end position="117"/>
    </location>
</feature>
<accession>A0A3E0VZZ6</accession>
<dbReference type="AlphaFoldDB" id="A0A3E0VZZ6"/>
<name>A0A3E0VZZ6_9MICO</name>
<dbReference type="GO" id="GO:0005886">
    <property type="term" value="C:plasma membrane"/>
    <property type="evidence" value="ECO:0007669"/>
    <property type="project" value="TreeGrafter"/>
</dbReference>
<evidence type="ECO:0000259" key="7">
    <source>
        <dbReference type="Pfam" id="PF04138"/>
    </source>
</evidence>
<protein>
    <recommendedName>
        <fullName evidence="7">GtrA/DPMS transmembrane domain-containing protein</fullName>
    </recommendedName>
</protein>
<feature type="transmembrane region" description="Helical" evidence="6">
    <location>
        <begin position="60"/>
        <end position="89"/>
    </location>
</feature>
<evidence type="ECO:0000256" key="6">
    <source>
        <dbReference type="SAM" id="Phobius"/>
    </source>
</evidence>
<keyword evidence="4 6" id="KW-1133">Transmembrane helix</keyword>
<dbReference type="InterPro" id="IPR051401">
    <property type="entry name" value="GtrA_CellWall_Glycosyl"/>
</dbReference>
<comment type="caution">
    <text evidence="8">The sequence shown here is derived from an EMBL/GenBank/DDBJ whole genome shotgun (WGS) entry which is preliminary data.</text>
</comment>
<dbReference type="GO" id="GO:0000271">
    <property type="term" value="P:polysaccharide biosynthetic process"/>
    <property type="evidence" value="ECO:0007669"/>
    <property type="project" value="InterPro"/>
</dbReference>
<keyword evidence="5 6" id="KW-0472">Membrane</keyword>
<dbReference type="PANTHER" id="PTHR38459:SF1">
    <property type="entry name" value="PROPHAGE BACTOPRENOL-LINKED GLUCOSE TRANSLOCASE HOMOLOG"/>
    <property type="match status" value="1"/>
</dbReference>
<evidence type="ECO:0000313" key="8">
    <source>
        <dbReference type="EMBL" id="RFA15466.1"/>
    </source>
</evidence>
<evidence type="ECO:0000256" key="1">
    <source>
        <dbReference type="ARBA" id="ARBA00004141"/>
    </source>
</evidence>
<reference evidence="8 9" key="1">
    <citation type="submission" date="2017-04" db="EMBL/GenBank/DDBJ databases">
        <title>Comparative genome analysis of Subtercola boreus.</title>
        <authorList>
            <person name="Cho Y.-J."/>
            <person name="Cho A."/>
            <person name="Kim O.-S."/>
            <person name="Lee J.-I."/>
        </authorList>
    </citation>
    <scope>NUCLEOTIDE SEQUENCE [LARGE SCALE GENOMIC DNA]</scope>
    <source>
        <strain evidence="8 9">P27444</strain>
    </source>
</reference>
<dbReference type="Proteomes" id="UP000256709">
    <property type="component" value="Unassembled WGS sequence"/>
</dbReference>
<dbReference type="InterPro" id="IPR007267">
    <property type="entry name" value="GtrA_DPMS_TM"/>
</dbReference>
<evidence type="ECO:0000256" key="2">
    <source>
        <dbReference type="ARBA" id="ARBA00009399"/>
    </source>
</evidence>
<dbReference type="EMBL" id="NBXA01000007">
    <property type="protein sequence ID" value="RFA15466.1"/>
    <property type="molecule type" value="Genomic_DNA"/>
</dbReference>
<feature type="transmembrane region" description="Helical" evidence="6">
    <location>
        <begin position="138"/>
        <end position="160"/>
    </location>
</feature>
<evidence type="ECO:0000256" key="4">
    <source>
        <dbReference type="ARBA" id="ARBA00022989"/>
    </source>
</evidence>
<gene>
    <name evidence="8" type="ORF">B7R21_04185</name>
</gene>
<evidence type="ECO:0000256" key="5">
    <source>
        <dbReference type="ARBA" id="ARBA00023136"/>
    </source>
</evidence>
<feature type="domain" description="GtrA/DPMS transmembrane" evidence="7">
    <location>
        <begin position="66"/>
        <end position="192"/>
    </location>
</feature>
<organism evidence="8 9">
    <name type="scientific">Subtercola boreus</name>
    <dbReference type="NCBI Taxonomy" id="120213"/>
    <lineage>
        <taxon>Bacteria</taxon>
        <taxon>Bacillati</taxon>
        <taxon>Actinomycetota</taxon>
        <taxon>Actinomycetes</taxon>
        <taxon>Micrococcales</taxon>
        <taxon>Microbacteriaceae</taxon>
        <taxon>Subtercola</taxon>
    </lineage>
</organism>
<comment type="similarity">
    <text evidence="2">Belongs to the GtrA family.</text>
</comment>
<dbReference type="Pfam" id="PF04138">
    <property type="entry name" value="GtrA_DPMS_TM"/>
    <property type="match status" value="1"/>
</dbReference>
<comment type="subcellular location">
    <subcellularLocation>
        <location evidence="1">Membrane</location>
        <topology evidence="1">Multi-pass membrane protein</topology>
    </subcellularLocation>
</comment>
<feature type="transmembrane region" description="Helical" evidence="6">
    <location>
        <begin position="166"/>
        <end position="187"/>
    </location>
</feature>